<dbReference type="PANTHER" id="PTHR27008:SF398">
    <property type="entry name" value="PROTEIN KINASE DOMAIN-CONTAINING PROTEIN"/>
    <property type="match status" value="1"/>
</dbReference>
<gene>
    <name evidence="10" type="ORF">Tsubulata_011845</name>
</gene>
<evidence type="ECO:0000256" key="1">
    <source>
        <dbReference type="ARBA" id="ARBA00004167"/>
    </source>
</evidence>
<reference evidence="10" key="1">
    <citation type="submission" date="2022-02" db="EMBL/GenBank/DDBJ databases">
        <authorList>
            <person name="Henning P.M."/>
            <person name="McCubbin A.G."/>
            <person name="Shore J.S."/>
        </authorList>
    </citation>
    <scope>NUCLEOTIDE SEQUENCE</scope>
    <source>
        <strain evidence="10">F60SS</strain>
        <tissue evidence="10">Leaves</tissue>
    </source>
</reference>
<dbReference type="Proteomes" id="UP001141552">
    <property type="component" value="Unassembled WGS sequence"/>
</dbReference>
<evidence type="ECO:0000313" key="10">
    <source>
        <dbReference type="EMBL" id="KAJ4841492.1"/>
    </source>
</evidence>
<evidence type="ECO:0000313" key="11">
    <source>
        <dbReference type="Proteomes" id="UP001141552"/>
    </source>
</evidence>
<comment type="caution">
    <text evidence="10">The sequence shown here is derived from an EMBL/GenBank/DDBJ whole genome shotgun (WGS) entry which is preliminary data.</text>
</comment>
<dbReference type="SUPFAM" id="SSF56112">
    <property type="entry name" value="Protein kinase-like (PK-like)"/>
    <property type="match status" value="1"/>
</dbReference>
<evidence type="ECO:0000256" key="4">
    <source>
        <dbReference type="ARBA" id="ARBA00022692"/>
    </source>
</evidence>
<evidence type="ECO:0000256" key="9">
    <source>
        <dbReference type="SAM" id="Phobius"/>
    </source>
</evidence>
<protein>
    <recommendedName>
        <fullName evidence="12">Serine-threonine/tyrosine-protein kinase catalytic domain-containing protein</fullName>
    </recommendedName>
</protein>
<dbReference type="EMBL" id="JAKUCV010002763">
    <property type="protein sequence ID" value="KAJ4841492.1"/>
    <property type="molecule type" value="Genomic_DNA"/>
</dbReference>
<evidence type="ECO:0008006" key="12">
    <source>
        <dbReference type="Google" id="ProtNLM"/>
    </source>
</evidence>
<dbReference type="Gene3D" id="3.80.10.10">
    <property type="entry name" value="Ribonuclease Inhibitor"/>
    <property type="match status" value="1"/>
</dbReference>
<keyword evidence="5" id="KW-0677">Repeat</keyword>
<sequence length="329" mass="36792">MQLILALDANALSSPIPMSLWGLKDLLTLMLSFNSFNGSLPLQVGQMVALTQLNLSGNHFFGNIPSTLGQVKDLSTLSLWNNRFQGAIPESLGKLKGLEMLDLSSNNLSGNIPKSLEELESSVYFNVSFNPLEGEIPSGGRFIYFTAGSFTSNKALCRPPRLQVNPYSSDSHHHSRTTKSILLRFVLPPVAYVVLMVAFILLLIYQRRQRIIPNGGALPLANQRRISYLELMGVSGLFIKEHFRMDKVFGLNFFCHISYALQIMQCNSYLAEYGLDGVVSTKIDVYSFGIMLMETFTRRKPTDDLFDGGISFTSWVEASLPWFNDEHRG</sequence>
<dbReference type="SUPFAM" id="SSF52058">
    <property type="entry name" value="L domain-like"/>
    <property type="match status" value="1"/>
</dbReference>
<evidence type="ECO:0000256" key="7">
    <source>
        <dbReference type="ARBA" id="ARBA00023136"/>
    </source>
</evidence>
<dbReference type="InterPro" id="IPR001611">
    <property type="entry name" value="Leu-rich_rpt"/>
</dbReference>
<dbReference type="InterPro" id="IPR011009">
    <property type="entry name" value="Kinase-like_dom_sf"/>
</dbReference>
<dbReference type="Gene3D" id="1.10.510.10">
    <property type="entry name" value="Transferase(Phosphotransferase) domain 1"/>
    <property type="match status" value="1"/>
</dbReference>
<reference evidence="10" key="2">
    <citation type="journal article" date="2023" name="Plants (Basel)">
        <title>Annotation of the Turnera subulata (Passifloraceae) Draft Genome Reveals the S-Locus Evolved after the Divergence of Turneroideae from Passifloroideae in a Stepwise Manner.</title>
        <authorList>
            <person name="Henning P.M."/>
            <person name="Roalson E.H."/>
            <person name="Mir W."/>
            <person name="McCubbin A.G."/>
            <person name="Shore J.S."/>
        </authorList>
    </citation>
    <scope>NUCLEOTIDE SEQUENCE</scope>
    <source>
        <strain evidence="10">F60SS</strain>
    </source>
</reference>
<evidence type="ECO:0000256" key="5">
    <source>
        <dbReference type="ARBA" id="ARBA00022737"/>
    </source>
</evidence>
<comment type="subcellular location">
    <subcellularLocation>
        <location evidence="1">Membrane</location>
        <topology evidence="1">Single-pass membrane protein</topology>
    </subcellularLocation>
</comment>
<comment type="similarity">
    <text evidence="2">Belongs to the RLP family.</text>
</comment>
<keyword evidence="7 9" id="KW-0472">Membrane</keyword>
<feature type="transmembrane region" description="Helical" evidence="9">
    <location>
        <begin position="181"/>
        <end position="205"/>
    </location>
</feature>
<evidence type="ECO:0000256" key="8">
    <source>
        <dbReference type="ARBA" id="ARBA00023180"/>
    </source>
</evidence>
<organism evidence="10 11">
    <name type="scientific">Turnera subulata</name>
    <dbReference type="NCBI Taxonomy" id="218843"/>
    <lineage>
        <taxon>Eukaryota</taxon>
        <taxon>Viridiplantae</taxon>
        <taxon>Streptophyta</taxon>
        <taxon>Embryophyta</taxon>
        <taxon>Tracheophyta</taxon>
        <taxon>Spermatophyta</taxon>
        <taxon>Magnoliopsida</taxon>
        <taxon>eudicotyledons</taxon>
        <taxon>Gunneridae</taxon>
        <taxon>Pentapetalae</taxon>
        <taxon>rosids</taxon>
        <taxon>fabids</taxon>
        <taxon>Malpighiales</taxon>
        <taxon>Passifloraceae</taxon>
        <taxon>Turnera</taxon>
    </lineage>
</organism>
<dbReference type="InterPro" id="IPR032675">
    <property type="entry name" value="LRR_dom_sf"/>
</dbReference>
<dbReference type="FunFam" id="3.80.10.10:FF:000111">
    <property type="entry name" value="LRR receptor-like serine/threonine-protein kinase ERECTA"/>
    <property type="match status" value="1"/>
</dbReference>
<dbReference type="AlphaFoldDB" id="A0A9Q0G3I6"/>
<dbReference type="InterPro" id="IPR051809">
    <property type="entry name" value="Plant_receptor-like_S/T_kinase"/>
</dbReference>
<keyword evidence="4 9" id="KW-0812">Transmembrane</keyword>
<keyword evidence="6 9" id="KW-1133">Transmembrane helix</keyword>
<keyword evidence="3" id="KW-0433">Leucine-rich repeat</keyword>
<proteinExistence type="inferred from homology"/>
<keyword evidence="11" id="KW-1185">Reference proteome</keyword>
<dbReference type="Pfam" id="PF13855">
    <property type="entry name" value="LRR_8"/>
    <property type="match status" value="1"/>
</dbReference>
<dbReference type="GO" id="GO:0016020">
    <property type="term" value="C:membrane"/>
    <property type="evidence" value="ECO:0007669"/>
    <property type="project" value="UniProtKB-SubCell"/>
</dbReference>
<dbReference type="Pfam" id="PF00560">
    <property type="entry name" value="LRR_1"/>
    <property type="match status" value="1"/>
</dbReference>
<evidence type="ECO:0000256" key="2">
    <source>
        <dbReference type="ARBA" id="ARBA00009592"/>
    </source>
</evidence>
<evidence type="ECO:0000256" key="3">
    <source>
        <dbReference type="ARBA" id="ARBA00022614"/>
    </source>
</evidence>
<accession>A0A9Q0G3I6</accession>
<dbReference type="PANTHER" id="PTHR27008">
    <property type="entry name" value="OS04G0122200 PROTEIN"/>
    <property type="match status" value="1"/>
</dbReference>
<name>A0A9Q0G3I6_9ROSI</name>
<dbReference type="OrthoDB" id="676979at2759"/>
<keyword evidence="8" id="KW-0325">Glycoprotein</keyword>
<evidence type="ECO:0000256" key="6">
    <source>
        <dbReference type="ARBA" id="ARBA00022989"/>
    </source>
</evidence>